<sequence length="864" mass="95340">MAQALARSAALGRRSACSALLGPLLPMGGRGAPASAGSNAGAGAGGGLSGSTKALIEALRGFSSERWWHIGAGDGTEPPAPRRRGKPEEFQKQCAEKHAEMKKLYESAMMEDSEQRWLRKVSSQGTSGDRVASLTMLIQVCPVFATGHIKALLGMAGRTERSDSIMAMDGLKDLFISNLLPDRKLKTLSQMEAISPKGLSKEAFTELCVVAFFEDYLKTAFAAYVQILSEIAHSTVVFFKSKAIRTAYELLVSKPEQERALLGLLINKFGDSAPKVSSNASFCVKKLVQAHPAMKMVITKEVEAFLARPNITTKAQYFALLYLSETVYSRRDGELAAQIIRLFVTQLEVALQNSRRPRRDLKPKKWRMRRAWQPMLGSRRPGSGLIEDDNRLIRTLITGIQRALPYLGTTTASGSPLQQETLDALFRVGHTVAAFPTRIAVMDLLYRCVSSGGGQPMDRFFRLLHEQIARFDIFTCSHRLQALLLLRRCVPPDSCCTRAVALSRRMLQLGACGEPPLAAASLSLLKQVLAPRRKELQPLLGGVEADLRAKGFDEDESKAADLGPEEEHFGDDDKQQPVAEAAGSEDTAAKMRYNPSAREPRYARARRSPLWELYALSNHVHPFVAHGASKILSAGTYEDTSDNPFEKFSCTELLDQFVSSSKAQRGPQRDKDKSKVRIKFTTESFATKKKVQPHERFFQLYFTDDIVREMKGVQDERKKKKKRQGEEDFDEEGEGRDDDDEVDAFFTKHLEESMPPEDSDVDIDDGDEEDDFVEDEDFDDGEAEAGGEPEPGSDAAESGGDEDEPSEEAEKAPGGGQAQGKRSAAEAGLPQKRPRAGRNKRKKISGPMFASVEEFEHLMAADFA</sequence>
<protein>
    <recommendedName>
        <fullName evidence="3">CCAAT-binding factor domain-containing protein</fullName>
    </recommendedName>
</protein>
<dbReference type="InterPro" id="IPR005612">
    <property type="entry name" value="CCAAT-binding_factor"/>
</dbReference>
<name>A0A7S4WAC1_9DINO</name>
<gene>
    <name evidence="4" type="ORF">AMON00008_LOCUS62434</name>
</gene>
<dbReference type="AlphaFoldDB" id="A0A7S4WAC1"/>
<proteinExistence type="inferred from homology"/>
<feature type="compositionally biased region" description="Basic and acidic residues" evidence="2">
    <location>
        <begin position="565"/>
        <end position="575"/>
    </location>
</feature>
<feature type="domain" description="CCAAT-binding factor" evidence="3">
    <location>
        <begin position="444"/>
        <end position="628"/>
    </location>
</feature>
<feature type="compositionally biased region" description="Low complexity" evidence="2">
    <location>
        <begin position="788"/>
        <end position="798"/>
    </location>
</feature>
<accession>A0A7S4WAC1</accession>
<organism evidence="4">
    <name type="scientific">Alexandrium monilatum</name>
    <dbReference type="NCBI Taxonomy" id="311494"/>
    <lineage>
        <taxon>Eukaryota</taxon>
        <taxon>Sar</taxon>
        <taxon>Alveolata</taxon>
        <taxon>Dinophyceae</taxon>
        <taxon>Gonyaulacales</taxon>
        <taxon>Pyrocystaceae</taxon>
        <taxon>Alexandrium</taxon>
    </lineage>
</organism>
<dbReference type="PANTHER" id="PTHR12048:SF0">
    <property type="entry name" value="CCAAT_ENHANCER-BINDING PROTEIN ZETA"/>
    <property type="match status" value="1"/>
</dbReference>
<evidence type="ECO:0000256" key="2">
    <source>
        <dbReference type="SAM" id="MobiDB-lite"/>
    </source>
</evidence>
<evidence type="ECO:0000313" key="4">
    <source>
        <dbReference type="EMBL" id="CAE4665194.1"/>
    </source>
</evidence>
<feature type="region of interest" description="Disordered" evidence="2">
    <location>
        <begin position="70"/>
        <end position="91"/>
    </location>
</feature>
<reference evidence="4" key="1">
    <citation type="submission" date="2021-01" db="EMBL/GenBank/DDBJ databases">
        <authorList>
            <person name="Corre E."/>
            <person name="Pelletier E."/>
            <person name="Niang G."/>
            <person name="Scheremetjew M."/>
            <person name="Finn R."/>
            <person name="Kale V."/>
            <person name="Holt S."/>
            <person name="Cochrane G."/>
            <person name="Meng A."/>
            <person name="Brown T."/>
            <person name="Cohen L."/>
        </authorList>
    </citation>
    <scope>NUCLEOTIDE SEQUENCE</scope>
    <source>
        <strain evidence="4">CCMP3105</strain>
    </source>
</reference>
<feature type="compositionally biased region" description="Acidic residues" evidence="2">
    <location>
        <begin position="727"/>
        <end position="743"/>
    </location>
</feature>
<feature type="compositionally biased region" description="Basic residues" evidence="2">
    <location>
        <begin position="832"/>
        <end position="844"/>
    </location>
</feature>
<dbReference type="GO" id="GO:0005634">
    <property type="term" value="C:nucleus"/>
    <property type="evidence" value="ECO:0007669"/>
    <property type="project" value="TreeGrafter"/>
</dbReference>
<feature type="compositionally biased region" description="Acidic residues" evidence="2">
    <location>
        <begin position="754"/>
        <end position="787"/>
    </location>
</feature>
<dbReference type="Pfam" id="PF03914">
    <property type="entry name" value="CBF"/>
    <property type="match status" value="1"/>
</dbReference>
<feature type="region of interest" description="Disordered" evidence="2">
    <location>
        <begin position="554"/>
        <end position="595"/>
    </location>
</feature>
<dbReference type="PANTHER" id="PTHR12048">
    <property type="entry name" value="CCAAT-BINDING FACTOR-RELATED"/>
    <property type="match status" value="1"/>
</dbReference>
<evidence type="ECO:0000259" key="3">
    <source>
        <dbReference type="Pfam" id="PF03914"/>
    </source>
</evidence>
<evidence type="ECO:0000256" key="1">
    <source>
        <dbReference type="ARBA" id="ARBA00007797"/>
    </source>
</evidence>
<comment type="similarity">
    <text evidence="1">Belongs to the CBF/MAK21 family.</text>
</comment>
<feature type="region of interest" description="Disordered" evidence="2">
    <location>
        <begin position="712"/>
        <end position="848"/>
    </location>
</feature>
<dbReference type="InterPro" id="IPR040155">
    <property type="entry name" value="CEBPZ/Mak21-like"/>
</dbReference>
<dbReference type="EMBL" id="HBNR01087099">
    <property type="protein sequence ID" value="CAE4665194.1"/>
    <property type="molecule type" value="Transcribed_RNA"/>
</dbReference>